<evidence type="ECO:0000256" key="1">
    <source>
        <dbReference type="ARBA" id="ARBA00001946"/>
    </source>
</evidence>
<dbReference type="InterPro" id="IPR020810">
    <property type="entry name" value="Enolase_C"/>
</dbReference>
<dbReference type="PROSITE" id="PS00164">
    <property type="entry name" value="ENOLASE"/>
    <property type="match status" value="2"/>
</dbReference>
<name>A0AAD5YUW2_9AGAR</name>
<feature type="compositionally biased region" description="Basic and acidic residues" evidence="15">
    <location>
        <begin position="1626"/>
        <end position="1640"/>
    </location>
</feature>
<sequence length="2723" mass="298054">MASTNEIAQILSTTLSPDTNTRVAAELKLAESFVNTSTGLALAQIVLAQDADISLRQIPSIALRKYVKERWSPYFPGFRGSAPPPEIKTQIRQAVFQGLSDSSRRVRSLCAHTLSSIANCDWPDEYPDLLTALINLLSSGSTDSIHGAMQVFTEFIKADLTEDQILPVLRQLLPVLLNILGATETHSPLTRSRTISVFRQCVTALFMVKDQHPQAVKEATESVLPIWLEAFKVLLNIDPASDVANGKTWDGLAVRIQIFKTLSTIHTSFPKSLPLGVLADFLATSINHLHALYPTFAHYYLTSEDSVPSTTEEETIDLAQFVSPIVDFVSGATRHGKTKEWLEANLQQIVTVVFNYAQITQDDEENWANNANAFVAQEDDETQAYSIRVAGFDLLGVLVERLPTQATRGFSAAIHQVIQSSQQLRDSGNNDWWRSLEAGFAAIGSQAESIVDCIQDEQESSRDKPIDIENLLANVIPSVLGLPQYPFLQGRGFVFASQFAQLLPLQSSGQYLEAALNVIESNEAGVPVKISAIKAVHNFFQGGEDGALAPFAPRIAKDLGPFLPAATEDTLGLVLETLSVVVEVDKGSWITNDLATSLIHAILEVWHKNNRDPIFISILTDILTTLAGSTSSGIYETVVKAALPPLSTAIANSKKEESWITSTAIDLVTSLARGAPESGLGDGFFALVAPALFASLGEAEDRDVIQNGIECLTLVVRKDCNQIMSWKDAEGRNGLDYVLKLVAKLLESQDESGGLVIGDLIIHLFRRAGEAILPVLPQLLQAMVARMRTAKTATFLQSLVCPFAFLINNQRDTILDLLESTNIDGRSGLDILIQTWCENAETFQGFWSSRISTLGLTRLLTSERPSLQNLTVKGELIVKPETKNVIMTRSKTKQTPHEFTTIPFPVKALKIVIHDLQSGGDSATITAQGHTFDVESDDGDDDWTEEEKANQGFKEEDFAFLSDMIGSKGVAFDNDDLLDDNDDEDLKNDPVSQMDIQRNCLCFAVLLGLSHDAPFGRLEDMMNYRAFSQDKMAPTPKGTSSSKTRSSVSLKKVKGENFYRNAKQVGRLNMLKGGKPVRDKDGKIVEAAAFQKGEDETKPGRVQPDRRWFGASMSAEESSIGQLTGCSGCVLFSGNTRVISQTALDHFRTSLATKKDDPYSVLLRRNKLPMALLDDAANPNLRKRAHIVETEPFSETFGPKAQRKRPRLDVGSFEELGKAGAAAAEEAENAADDNGAGVIEPLASSVAEPQTHADYIEPIYAKGTSRRIYGELYKVIDSSDVILHVIDARDPMGTLCESVLEYIRKEKAHKQVVLVINKCDLVPNWVTARYIQHLTPRYPTIAFHASPNHSFGKGSLIQLLRQFSQLHSDKKQISVGLVGYPNVGKSSVINTLKSSKVCRVAPVPGETKVWQYITLTKRIYLIDCPGIVPTSASSDSQTDTVLKGVVRVEALPTPSEHIPQLMERVKPLYLSRTYGIPLPDKDDQAQGWSPEDFLDKLARKKGRLLKQGEPDLDSVAKIILSDWVRGRIPFFVPPPERPEELNITEAKARAKAARDVKGKGKAVEEPEVPSVKQNLGSIMQKNTFLPEDIRPLKDVVGDEDMAEHGSVVNEDSTPEPEDGNDDEEELKWTDVFEGINKDDSSTSASQEEDTHGEDSGSSEIDIDDTVNEEQMSESNNKKAPRMTTNKRKATNFYSTANVKNKNREKAALMKSLPVGKKAEARRNRQSKTYSFDYLPYFLFAEVHSGVGMKCFRIHRYIRVGFLHEKPPQISMNEFRASPTAFQIFDSRGNPTVEVDLFTEKGRFRAAVPSGASTGVHEAVELRDGDKTAYVGKGVSKAVSNVNTIIAPELIKSGLKVTQQKDIDDFLIKLDGTANKGKLGANAILGVSIAVAEAGAAEKGVPLYQHLAELSGVKPPYVLPCPAFNVINGGSHAGNKLAFQEFMLLPTGASSFTEAMKIGTETYHTLKKVISAKYGIDAVNVGDEGGFAPNVSGADESLELLTEAIKKAGYEGKIKIALDVASSEFYKDGKYDLDFKNPNSDPSKWITGVELAELYLGYIKKYPIVSVEDPFDQDDWEAWTHFTSKSGIQIVGDDLTVTNPLRIKTAIEKKACNGLLLKVNQIGTISESIQAAQLSQSDGWGVMISHRSGETENTVIADLAVALGVGQIKTGAPARSERVAKYNALLRIEEELTGTGATYAGDRGLSAGATAPAILQKPERTRKGQKRPVKWLMCSTDVGDDVFNDIRTQSNDIRTQSIVNVKTCIFVLNENVLAYFSSMSIIQVHACQIFDSRGNPTIEVDLYTQKGRFRASVPSGASTGTHEAVELRDGDKDAYDGKGVSKAIENVNSIIGPELVKSNLKVTQQQEIDDFMIKLDGTRNKSKLGANALVGVSMAVSMAGAAEKNVPLYQHLADLTDVKPPYIIPTPSFNVINGGRHAGNRLAFQEFMILPTGASSFAEAMKMGTETYHTLKSVIKKKYGLDATNVGDEGGFAPDVSTPEEALDLLVEAIKQAGYEGKVNIGMDAAASELYKDGKYNFDFKAPNADPSKLFSAQDLSELYHRIIKKYPMVFVEDPFAEDDWKAWKEFQSNWPLQNIADDLTVTNPIRIKRAIEEKSCNALLLKVNQIGTISESIEAAKMAQAAGWGLMISHRSGETENTFISDLVVALGGGQIKTGAPARSERVAKYNNLVRIEEELKAANKNPIYASNKAFSKGDTPPEILNK</sequence>
<dbReference type="SUPFAM" id="SSF48371">
    <property type="entry name" value="ARM repeat"/>
    <property type="match status" value="1"/>
</dbReference>
<dbReference type="InterPro" id="IPR030378">
    <property type="entry name" value="G_CP_dom"/>
</dbReference>
<dbReference type="PROSITE" id="PS50166">
    <property type="entry name" value="IMPORTIN_B_NT"/>
    <property type="match status" value="1"/>
</dbReference>
<feature type="compositionally biased region" description="Acidic residues" evidence="15">
    <location>
        <begin position="1612"/>
        <end position="1625"/>
    </location>
</feature>
<comment type="catalytic activity">
    <reaction evidence="13">
        <text>(2R)-2-phosphoglycerate = phosphoenolpyruvate + H2O</text>
        <dbReference type="Rhea" id="RHEA:10164"/>
        <dbReference type="ChEBI" id="CHEBI:15377"/>
        <dbReference type="ChEBI" id="CHEBI:58289"/>
        <dbReference type="ChEBI" id="CHEBI:58702"/>
        <dbReference type="EC" id="4.2.1.11"/>
    </reaction>
</comment>
<dbReference type="GO" id="GO:0005730">
    <property type="term" value="C:nucleolus"/>
    <property type="evidence" value="ECO:0007669"/>
    <property type="project" value="UniProtKB-SubCell"/>
</dbReference>
<dbReference type="PRINTS" id="PR00148">
    <property type="entry name" value="ENOLASE"/>
</dbReference>
<dbReference type="EMBL" id="JANIEX010000294">
    <property type="protein sequence ID" value="KAJ3569328.1"/>
    <property type="molecule type" value="Genomic_DNA"/>
</dbReference>
<evidence type="ECO:0000259" key="16">
    <source>
        <dbReference type="PROSITE" id="PS50166"/>
    </source>
</evidence>
<comment type="cofactor">
    <cofactor evidence="1">
        <name>Mg(2+)</name>
        <dbReference type="ChEBI" id="CHEBI:18420"/>
    </cofactor>
</comment>
<evidence type="ECO:0000313" key="19">
    <source>
        <dbReference type="Proteomes" id="UP001213000"/>
    </source>
</evidence>
<dbReference type="Proteomes" id="UP001213000">
    <property type="component" value="Unassembled WGS sequence"/>
</dbReference>
<dbReference type="GO" id="GO:0000015">
    <property type="term" value="C:phosphopyruvate hydratase complex"/>
    <property type="evidence" value="ECO:0007669"/>
    <property type="project" value="InterPro"/>
</dbReference>
<dbReference type="HAMAP" id="MF_00318">
    <property type="entry name" value="Enolase"/>
    <property type="match status" value="2"/>
</dbReference>
<dbReference type="GO" id="GO:0004634">
    <property type="term" value="F:phosphopyruvate hydratase activity"/>
    <property type="evidence" value="ECO:0007669"/>
    <property type="project" value="UniProtKB-EC"/>
</dbReference>
<dbReference type="InterPro" id="IPR056840">
    <property type="entry name" value="HEAT_IPO9_central"/>
</dbReference>
<keyword evidence="11" id="KW-0456">Lyase</keyword>
<evidence type="ECO:0000313" key="18">
    <source>
        <dbReference type="EMBL" id="KAJ3569328.1"/>
    </source>
</evidence>
<evidence type="ECO:0000256" key="7">
    <source>
        <dbReference type="ARBA" id="ARBA00022741"/>
    </source>
</evidence>
<dbReference type="NCBIfam" id="TIGR01060">
    <property type="entry name" value="eno"/>
    <property type="match status" value="2"/>
</dbReference>
<dbReference type="Pfam" id="PF01926">
    <property type="entry name" value="MMR_HSR1"/>
    <property type="match status" value="1"/>
</dbReference>
<dbReference type="SMART" id="SM00913">
    <property type="entry name" value="IBN_N"/>
    <property type="match status" value="1"/>
</dbReference>
<dbReference type="FunFam" id="3.30.390.10:FF:000001">
    <property type="entry name" value="Enolase"/>
    <property type="match status" value="2"/>
</dbReference>
<comment type="similarity">
    <text evidence="5">Belongs to the enolase family.</text>
</comment>
<dbReference type="SMART" id="SM01193">
    <property type="entry name" value="Enolase_N"/>
    <property type="match status" value="2"/>
</dbReference>
<evidence type="ECO:0000256" key="12">
    <source>
        <dbReference type="ARBA" id="ARBA00023242"/>
    </source>
</evidence>
<dbReference type="InterPro" id="IPR000941">
    <property type="entry name" value="Enolase"/>
</dbReference>
<dbReference type="InterPro" id="IPR001494">
    <property type="entry name" value="Importin-beta_N"/>
</dbReference>
<evidence type="ECO:0000256" key="6">
    <source>
        <dbReference type="ARBA" id="ARBA00022127"/>
    </source>
</evidence>
<evidence type="ECO:0000256" key="10">
    <source>
        <dbReference type="ARBA" id="ARBA00023152"/>
    </source>
</evidence>
<dbReference type="Pfam" id="PF03952">
    <property type="entry name" value="Enolase_N"/>
    <property type="match status" value="2"/>
</dbReference>
<dbReference type="Gene3D" id="3.20.20.120">
    <property type="entry name" value="Enolase-like C-terminal domain"/>
    <property type="match status" value="2"/>
</dbReference>
<dbReference type="Pfam" id="PF00113">
    <property type="entry name" value="Enolase_C"/>
    <property type="match status" value="2"/>
</dbReference>
<dbReference type="InterPro" id="IPR016024">
    <property type="entry name" value="ARM-type_fold"/>
</dbReference>
<keyword evidence="10" id="KW-0324">Glycolysis</keyword>
<dbReference type="SUPFAM" id="SSF51604">
    <property type="entry name" value="Enolase C-terminal domain-like"/>
    <property type="match status" value="2"/>
</dbReference>
<evidence type="ECO:0000256" key="9">
    <source>
        <dbReference type="ARBA" id="ARBA00023134"/>
    </source>
</evidence>
<feature type="region of interest" description="Disordered" evidence="15">
    <location>
        <begin position="1603"/>
        <end position="1686"/>
    </location>
</feature>
<dbReference type="SUPFAM" id="SSF54826">
    <property type="entry name" value="Enolase N-terminal domain-like"/>
    <property type="match status" value="2"/>
</dbReference>
<dbReference type="GO" id="GO:0031267">
    <property type="term" value="F:small GTPase binding"/>
    <property type="evidence" value="ECO:0007669"/>
    <property type="project" value="InterPro"/>
</dbReference>
<evidence type="ECO:0000256" key="2">
    <source>
        <dbReference type="ARBA" id="ARBA00003892"/>
    </source>
</evidence>
<dbReference type="Pfam" id="PF03810">
    <property type="entry name" value="IBN_N"/>
    <property type="match status" value="1"/>
</dbReference>
<evidence type="ECO:0000256" key="5">
    <source>
        <dbReference type="ARBA" id="ARBA00009604"/>
    </source>
</evidence>
<gene>
    <name evidence="18" type="ORF">NP233_g5117</name>
</gene>
<reference evidence="18" key="1">
    <citation type="submission" date="2022-07" db="EMBL/GenBank/DDBJ databases">
        <title>Genome Sequence of Leucocoprinus birnbaumii.</title>
        <authorList>
            <person name="Buettner E."/>
        </authorList>
    </citation>
    <scope>NUCLEOTIDE SEQUENCE</scope>
    <source>
        <strain evidence="18">VT141</strain>
    </source>
</reference>
<comment type="caution">
    <text evidence="18">The sequence shown here is derived from an EMBL/GenBank/DDBJ whole genome shotgun (WGS) entry which is preliminary data.</text>
</comment>
<dbReference type="FunFam" id="3.20.20.120:FF:000002">
    <property type="entry name" value="Enolase 1"/>
    <property type="match status" value="2"/>
</dbReference>
<keyword evidence="7 14" id="KW-0547">Nucleotide-binding</keyword>
<dbReference type="Pfam" id="PF25018">
    <property type="entry name" value="HEAT_IPO9_c"/>
    <property type="match status" value="1"/>
</dbReference>
<dbReference type="SFLD" id="SFLDF00002">
    <property type="entry name" value="enolase"/>
    <property type="match status" value="2"/>
</dbReference>
<keyword evidence="12 14" id="KW-0539">Nucleus</keyword>
<dbReference type="Gene3D" id="1.25.10.10">
    <property type="entry name" value="Leucine-rich Repeat Variant"/>
    <property type="match status" value="1"/>
</dbReference>
<protein>
    <recommendedName>
        <fullName evidence="6 14">Nucleolar GTP-binding protein 2</fullName>
    </recommendedName>
</protein>
<accession>A0AAD5YUW2</accession>
<feature type="compositionally biased region" description="Acidic residues" evidence="15">
    <location>
        <begin position="1660"/>
        <end position="1671"/>
    </location>
</feature>
<dbReference type="GO" id="GO:0006886">
    <property type="term" value="P:intracellular protein transport"/>
    <property type="evidence" value="ECO:0007669"/>
    <property type="project" value="InterPro"/>
</dbReference>
<dbReference type="InterPro" id="IPR020811">
    <property type="entry name" value="Enolase_N"/>
</dbReference>
<dbReference type="InterPro" id="IPR029017">
    <property type="entry name" value="Enolase-like_N"/>
</dbReference>
<dbReference type="InterPro" id="IPR036849">
    <property type="entry name" value="Enolase-like_C_sf"/>
</dbReference>
<dbReference type="InterPro" id="IPR020809">
    <property type="entry name" value="Enolase_CS"/>
</dbReference>
<dbReference type="Gene3D" id="3.30.390.10">
    <property type="entry name" value="Enolase-like, N-terminal domain"/>
    <property type="match status" value="2"/>
</dbReference>
<feature type="domain" description="CP-type G" evidence="17">
    <location>
        <begin position="1269"/>
        <end position="1430"/>
    </location>
</feature>
<dbReference type="GO" id="GO:0000287">
    <property type="term" value="F:magnesium ion binding"/>
    <property type="evidence" value="ECO:0007669"/>
    <property type="project" value="InterPro"/>
</dbReference>
<dbReference type="SFLD" id="SFLDG00178">
    <property type="entry name" value="enolase"/>
    <property type="match status" value="2"/>
</dbReference>
<comment type="subcellular location">
    <subcellularLocation>
        <location evidence="3 14">Nucleus</location>
        <location evidence="3 14">Nucleolus</location>
    </subcellularLocation>
</comment>
<dbReference type="PANTHER" id="PTHR11902:SF1">
    <property type="entry name" value="ENOLASE"/>
    <property type="match status" value="1"/>
</dbReference>
<dbReference type="GO" id="GO:0005525">
    <property type="term" value="F:GTP binding"/>
    <property type="evidence" value="ECO:0007669"/>
    <property type="project" value="UniProtKB-KW"/>
</dbReference>
<dbReference type="Gene3D" id="3.40.50.300">
    <property type="entry name" value="P-loop containing nucleotide triphosphate hydrolases"/>
    <property type="match status" value="1"/>
</dbReference>
<dbReference type="GO" id="GO:0006096">
    <property type="term" value="P:glycolytic process"/>
    <property type="evidence" value="ECO:0007669"/>
    <property type="project" value="UniProtKB-KW"/>
</dbReference>
<dbReference type="InterPro" id="IPR012971">
    <property type="entry name" value="NOG2_N_dom"/>
</dbReference>
<evidence type="ECO:0000259" key="17">
    <source>
        <dbReference type="PROSITE" id="PS51721"/>
    </source>
</evidence>
<dbReference type="Gene3D" id="1.10.1580.10">
    <property type="match status" value="1"/>
</dbReference>
<dbReference type="SFLD" id="SFLDS00001">
    <property type="entry name" value="Enolase"/>
    <property type="match status" value="2"/>
</dbReference>
<comment type="function">
    <text evidence="2 14">GTPase that associates with pre-60S ribosomal subunits in the nucleolus and is required for their nuclear export and maturation.</text>
</comment>
<proteinExistence type="inferred from homology"/>
<dbReference type="InterPro" id="IPR023179">
    <property type="entry name" value="GTP-bd_ortho_bundle_sf"/>
</dbReference>
<comment type="pathway">
    <text evidence="4">Carbohydrate degradation; glycolysis; pyruvate from D-glyceraldehyde 3-phosphate: step 4/5.</text>
</comment>
<keyword evidence="9 14" id="KW-0342">GTP-binding</keyword>
<dbReference type="PANTHER" id="PTHR11902">
    <property type="entry name" value="ENOLASE"/>
    <property type="match status" value="1"/>
</dbReference>
<dbReference type="InterPro" id="IPR027417">
    <property type="entry name" value="P-loop_NTPase"/>
</dbReference>
<evidence type="ECO:0000256" key="11">
    <source>
        <dbReference type="ARBA" id="ARBA00023239"/>
    </source>
</evidence>
<dbReference type="CDD" id="cd03313">
    <property type="entry name" value="enolase"/>
    <property type="match status" value="2"/>
</dbReference>
<keyword evidence="8" id="KW-0460">Magnesium</keyword>
<dbReference type="InterPro" id="IPR006073">
    <property type="entry name" value="GTP-bd"/>
</dbReference>
<dbReference type="Pfam" id="PF08153">
    <property type="entry name" value="NGP1NT"/>
    <property type="match status" value="2"/>
</dbReference>
<dbReference type="CDD" id="cd01858">
    <property type="entry name" value="NGP_1"/>
    <property type="match status" value="1"/>
</dbReference>
<organism evidence="18 19">
    <name type="scientific">Leucocoprinus birnbaumii</name>
    <dbReference type="NCBI Taxonomy" id="56174"/>
    <lineage>
        <taxon>Eukaryota</taxon>
        <taxon>Fungi</taxon>
        <taxon>Dikarya</taxon>
        <taxon>Basidiomycota</taxon>
        <taxon>Agaricomycotina</taxon>
        <taxon>Agaricomycetes</taxon>
        <taxon>Agaricomycetidae</taxon>
        <taxon>Agaricales</taxon>
        <taxon>Agaricineae</taxon>
        <taxon>Agaricaceae</taxon>
        <taxon>Leucocoprinus</taxon>
    </lineage>
</organism>
<evidence type="ECO:0000256" key="3">
    <source>
        <dbReference type="ARBA" id="ARBA00004604"/>
    </source>
</evidence>
<evidence type="ECO:0000256" key="13">
    <source>
        <dbReference type="ARBA" id="ARBA00048333"/>
    </source>
</evidence>
<evidence type="ECO:0000256" key="8">
    <source>
        <dbReference type="ARBA" id="ARBA00022842"/>
    </source>
</evidence>
<dbReference type="InterPro" id="IPR011989">
    <property type="entry name" value="ARM-like"/>
</dbReference>
<dbReference type="InterPro" id="IPR024929">
    <property type="entry name" value="GNL2_CP_dom"/>
</dbReference>
<keyword evidence="19" id="KW-1185">Reference proteome</keyword>
<evidence type="ECO:0000256" key="4">
    <source>
        <dbReference type="ARBA" id="ARBA00005031"/>
    </source>
</evidence>
<comment type="similarity">
    <text evidence="14">Belongs to the TRAFAC class YlqF/YawG GTPase family. NOG2 subfamily.</text>
</comment>
<feature type="domain" description="Importin N-terminal" evidence="16">
    <location>
        <begin position="25"/>
        <end position="101"/>
    </location>
</feature>
<dbReference type="SUPFAM" id="SSF52540">
    <property type="entry name" value="P-loop containing nucleoside triphosphate hydrolases"/>
    <property type="match status" value="1"/>
</dbReference>
<evidence type="ECO:0000256" key="14">
    <source>
        <dbReference type="RuleBase" id="RU364023"/>
    </source>
</evidence>
<dbReference type="PROSITE" id="PS51721">
    <property type="entry name" value="G_CP"/>
    <property type="match status" value="1"/>
</dbReference>
<dbReference type="SMART" id="SM01192">
    <property type="entry name" value="Enolase_C"/>
    <property type="match status" value="2"/>
</dbReference>
<evidence type="ECO:0000256" key="15">
    <source>
        <dbReference type="SAM" id="MobiDB-lite"/>
    </source>
</evidence>
<dbReference type="FunFam" id="3.40.50.300:FF:000559">
    <property type="entry name" value="Nuclear/nucleolar GTPase 2"/>
    <property type="match status" value="1"/>
</dbReference>